<keyword evidence="3" id="KW-1185">Reference proteome</keyword>
<protein>
    <submittedName>
        <fullName evidence="2">Uncharacterized protein</fullName>
    </submittedName>
</protein>
<sequence>MPKHATVDFAQPAAKRARHDPAYTDVLVEGVKSDEGTASLVRKILNATNTAFPTVIAGYRMNDPSLPPHVVVRFKAADSASQFVWIVTERCPRGLQGCRVSLMQRPSPQSTHSYEFLQPKNSGVGNQQSIRAPGYGPPDDISGLGSGPMGW</sequence>
<dbReference type="Proteomes" id="UP001150217">
    <property type="component" value="Unassembled WGS sequence"/>
</dbReference>
<gene>
    <name evidence="2" type="ORF">C8R41DRAFT_923058</name>
</gene>
<evidence type="ECO:0000256" key="1">
    <source>
        <dbReference type="SAM" id="MobiDB-lite"/>
    </source>
</evidence>
<name>A0ABQ8V6X2_9AGAR</name>
<proteinExistence type="predicted"/>
<comment type="caution">
    <text evidence="2">The sequence shown here is derived from an EMBL/GenBank/DDBJ whole genome shotgun (WGS) entry which is preliminary data.</text>
</comment>
<dbReference type="EMBL" id="JANVFT010000067">
    <property type="protein sequence ID" value="KAJ4477596.1"/>
    <property type="molecule type" value="Genomic_DNA"/>
</dbReference>
<organism evidence="2 3">
    <name type="scientific">Lentinula lateritia</name>
    <dbReference type="NCBI Taxonomy" id="40482"/>
    <lineage>
        <taxon>Eukaryota</taxon>
        <taxon>Fungi</taxon>
        <taxon>Dikarya</taxon>
        <taxon>Basidiomycota</taxon>
        <taxon>Agaricomycotina</taxon>
        <taxon>Agaricomycetes</taxon>
        <taxon>Agaricomycetidae</taxon>
        <taxon>Agaricales</taxon>
        <taxon>Marasmiineae</taxon>
        <taxon>Omphalotaceae</taxon>
        <taxon>Lentinula</taxon>
    </lineage>
</organism>
<reference evidence="2" key="1">
    <citation type="submission" date="2022-08" db="EMBL/GenBank/DDBJ databases">
        <title>A Global Phylogenomic Analysis of the Shiitake Genus Lentinula.</title>
        <authorList>
            <consortium name="DOE Joint Genome Institute"/>
            <person name="Sierra-Patev S."/>
            <person name="Min B."/>
            <person name="Naranjo-Ortiz M."/>
            <person name="Looney B."/>
            <person name="Konkel Z."/>
            <person name="Slot J.C."/>
            <person name="Sakamoto Y."/>
            <person name="Steenwyk J.L."/>
            <person name="Rokas A."/>
            <person name="Carro J."/>
            <person name="Camarero S."/>
            <person name="Ferreira P."/>
            <person name="Molpeceres G."/>
            <person name="Ruiz-Duenas F.J."/>
            <person name="Serrano A."/>
            <person name="Henrissat B."/>
            <person name="Drula E."/>
            <person name="Hughes K.W."/>
            <person name="Mata J.L."/>
            <person name="Ishikawa N.K."/>
            <person name="Vargas-Isla R."/>
            <person name="Ushijima S."/>
            <person name="Smith C.A."/>
            <person name="Ahrendt S."/>
            <person name="Andreopoulos W."/>
            <person name="He G."/>
            <person name="Labutti K."/>
            <person name="Lipzen A."/>
            <person name="Ng V."/>
            <person name="Riley R."/>
            <person name="Sandor L."/>
            <person name="Barry K."/>
            <person name="Martinez A.T."/>
            <person name="Xiao Y."/>
            <person name="Gibbons J.G."/>
            <person name="Terashima K."/>
            <person name="Grigoriev I.V."/>
            <person name="Hibbett D.S."/>
        </authorList>
    </citation>
    <scope>NUCLEOTIDE SEQUENCE</scope>
    <source>
        <strain evidence="2">RHP3577 ss4</strain>
    </source>
</reference>
<feature type="compositionally biased region" description="Polar residues" evidence="1">
    <location>
        <begin position="109"/>
        <end position="130"/>
    </location>
</feature>
<evidence type="ECO:0000313" key="2">
    <source>
        <dbReference type="EMBL" id="KAJ4477596.1"/>
    </source>
</evidence>
<feature type="region of interest" description="Disordered" evidence="1">
    <location>
        <begin position="109"/>
        <end position="151"/>
    </location>
</feature>
<accession>A0ABQ8V6X2</accession>
<evidence type="ECO:0000313" key="3">
    <source>
        <dbReference type="Proteomes" id="UP001150217"/>
    </source>
</evidence>